<gene>
    <name evidence="2" type="ORF">MM171B00543_0010</name>
</gene>
<dbReference type="PANTHER" id="PTHR43245">
    <property type="entry name" value="BIFUNCTIONAL POLYMYXIN RESISTANCE PROTEIN ARNA"/>
    <property type="match status" value="1"/>
</dbReference>
<dbReference type="AlphaFoldDB" id="A0A6M3M7N3"/>
<evidence type="ECO:0000313" key="2">
    <source>
        <dbReference type="EMBL" id="QJB03821.1"/>
    </source>
</evidence>
<dbReference type="InterPro" id="IPR001509">
    <property type="entry name" value="Epimerase_deHydtase"/>
</dbReference>
<dbReference type="Pfam" id="PF01370">
    <property type="entry name" value="Epimerase"/>
    <property type="match status" value="1"/>
</dbReference>
<dbReference type="InterPro" id="IPR050177">
    <property type="entry name" value="Lipid_A_modif_metabolic_enz"/>
</dbReference>
<sequence length="300" mass="33724">MKILVTGGTGFLGKAVSKRLIDLSYDVTIIDNRFTSRNTVENAEFVSGSVTNINLVEKLIRDTDFVFHFAGILGTNETLDIIQQTNEVNINGTVNVLQACTKYKVPMIFTSKPNPPGFLNPYTITKETCEKYCMMFHEMYQTKVAIPKIMYLFGLEQLPYPLANYKKYIPTFVLAALRNEPIEIYGSGDQIIDPIYIDEAAEVMIKIMNDLITDEKTNGKIFDVGTGIGVSVNEIVKIIKKLTGSKSEVVHVQMRDGEPETSMVVANLNSSPIDQNKHLNFYKALKKTIGFYEKSYDVIK</sequence>
<dbReference type="SUPFAM" id="SSF51735">
    <property type="entry name" value="NAD(P)-binding Rossmann-fold domains"/>
    <property type="match status" value="1"/>
</dbReference>
<dbReference type="InterPro" id="IPR036291">
    <property type="entry name" value="NAD(P)-bd_dom_sf"/>
</dbReference>
<dbReference type="EMBL" id="MT143862">
    <property type="protein sequence ID" value="QJB03821.1"/>
    <property type="molecule type" value="Genomic_DNA"/>
</dbReference>
<accession>A0A6M3M7N3</accession>
<evidence type="ECO:0000259" key="1">
    <source>
        <dbReference type="Pfam" id="PF01370"/>
    </source>
</evidence>
<name>A0A6M3M7N3_9ZZZZ</name>
<dbReference type="PANTHER" id="PTHR43245:SF13">
    <property type="entry name" value="UDP-D-APIOSE_UDP-D-XYLOSE SYNTHASE 2"/>
    <property type="match status" value="1"/>
</dbReference>
<dbReference type="Gene3D" id="3.40.50.720">
    <property type="entry name" value="NAD(P)-binding Rossmann-like Domain"/>
    <property type="match status" value="1"/>
</dbReference>
<proteinExistence type="predicted"/>
<organism evidence="2">
    <name type="scientific">viral metagenome</name>
    <dbReference type="NCBI Taxonomy" id="1070528"/>
    <lineage>
        <taxon>unclassified sequences</taxon>
        <taxon>metagenomes</taxon>
        <taxon>organismal metagenomes</taxon>
    </lineage>
</organism>
<protein>
    <submittedName>
        <fullName evidence="2">Putative NADH dehydrogenase</fullName>
    </submittedName>
</protein>
<reference evidence="2" key="1">
    <citation type="submission" date="2020-03" db="EMBL/GenBank/DDBJ databases">
        <title>The deep terrestrial virosphere.</title>
        <authorList>
            <person name="Holmfeldt K."/>
            <person name="Nilsson E."/>
            <person name="Simone D."/>
            <person name="Lopez-Fernandez M."/>
            <person name="Wu X."/>
            <person name="de Brujin I."/>
            <person name="Lundin D."/>
            <person name="Andersson A."/>
            <person name="Bertilsson S."/>
            <person name="Dopson M."/>
        </authorList>
    </citation>
    <scope>NUCLEOTIDE SEQUENCE</scope>
    <source>
        <strain evidence="2">MM171B00543</strain>
    </source>
</reference>
<feature type="domain" description="NAD-dependent epimerase/dehydratase" evidence="1">
    <location>
        <begin position="3"/>
        <end position="225"/>
    </location>
</feature>